<name>A0A939IJD9_9GAMM</name>
<dbReference type="InterPro" id="IPR050950">
    <property type="entry name" value="HTH-type_LysR_regulators"/>
</dbReference>
<dbReference type="InterPro" id="IPR000847">
    <property type="entry name" value="LysR_HTH_N"/>
</dbReference>
<dbReference type="PRINTS" id="PR00039">
    <property type="entry name" value="HTHLYSR"/>
</dbReference>
<dbReference type="Pfam" id="PF00126">
    <property type="entry name" value="HTH_1"/>
    <property type="match status" value="2"/>
</dbReference>
<dbReference type="PROSITE" id="PS50931">
    <property type="entry name" value="HTH_LYSR"/>
    <property type="match status" value="1"/>
</dbReference>
<dbReference type="SUPFAM" id="SSF53850">
    <property type="entry name" value="Periplasmic binding protein-like II"/>
    <property type="match status" value="1"/>
</dbReference>
<dbReference type="Pfam" id="PF03466">
    <property type="entry name" value="LysR_substrate"/>
    <property type="match status" value="1"/>
</dbReference>
<dbReference type="Gene3D" id="3.40.190.290">
    <property type="match status" value="1"/>
</dbReference>
<dbReference type="GO" id="GO:0005829">
    <property type="term" value="C:cytosol"/>
    <property type="evidence" value="ECO:0007669"/>
    <property type="project" value="TreeGrafter"/>
</dbReference>
<sequence>MLDSYTALPDLSLRHLKAALVVSRTKNLTRAASQLNRSQTALTKGIKKLEAGLGVRLFERTSCGMQPTAYCELLASSVERAERELMIAGQAYTRYKPGARNHKRIAMFSMEVSCKRLSALIALHEHRDVNLAALRLGIGPPAVYKAVRESEALLEMSLFERGPTGMTGSAYCDVLVRQLKLVFKELRQLTEDIASLRDGGATGTVSIGTLPYSRSILTPRAINRLLEVYPALNITTTEGPYVMQEAALRCGELDFIVGALREGGDAGDFSTEKLLTDRLSIIARKGHPLVSRRKLQLSNLLAYHWVLPAAKTPARGLFDQVLEAQGLDKPERFIESSSLSMVRGLLTESDRLALLSEHQIYYERKFGQLCVLPIELPGTYRSIGITIRARTELSIAAKAFLECLREVALELQGV</sequence>
<evidence type="ECO:0000256" key="4">
    <source>
        <dbReference type="ARBA" id="ARBA00023163"/>
    </source>
</evidence>
<keyword evidence="4" id="KW-0804">Transcription</keyword>
<comment type="similarity">
    <text evidence="1">Belongs to the LysR transcriptional regulatory family.</text>
</comment>
<dbReference type="PANTHER" id="PTHR30419:SF14">
    <property type="entry name" value="LYSR FAMILY TRANSCRIPTIONAL REGULATOR"/>
    <property type="match status" value="1"/>
</dbReference>
<evidence type="ECO:0000256" key="1">
    <source>
        <dbReference type="ARBA" id="ARBA00009437"/>
    </source>
</evidence>
<reference evidence="6" key="1">
    <citation type="submission" date="2021-02" db="EMBL/GenBank/DDBJ databases">
        <title>PHA producing bacteria isolated from coastal sediment in Guangdong, Shenzhen.</title>
        <authorList>
            <person name="Zheng W."/>
            <person name="Yu S."/>
            <person name="Huang Y."/>
        </authorList>
    </citation>
    <scope>NUCLEOTIDE SEQUENCE</scope>
    <source>
        <strain evidence="6">TN14-10</strain>
    </source>
</reference>
<dbReference type="SUPFAM" id="SSF46785">
    <property type="entry name" value="Winged helix' DNA-binding domain"/>
    <property type="match status" value="2"/>
</dbReference>
<evidence type="ECO:0000313" key="7">
    <source>
        <dbReference type="Proteomes" id="UP000664303"/>
    </source>
</evidence>
<dbReference type="EMBL" id="JAFKCZ010000004">
    <property type="protein sequence ID" value="MBN7796186.1"/>
    <property type="molecule type" value="Genomic_DNA"/>
</dbReference>
<feature type="domain" description="HTH lysR-type" evidence="5">
    <location>
        <begin position="11"/>
        <end position="68"/>
    </location>
</feature>
<evidence type="ECO:0000256" key="2">
    <source>
        <dbReference type="ARBA" id="ARBA00023015"/>
    </source>
</evidence>
<comment type="caution">
    <text evidence="6">The sequence shown here is derived from an EMBL/GenBank/DDBJ whole genome shotgun (WGS) entry which is preliminary data.</text>
</comment>
<dbReference type="AlphaFoldDB" id="A0A939IJD9"/>
<dbReference type="RefSeq" id="WP_206559629.1">
    <property type="nucleotide sequence ID" value="NZ_JAFKCZ010000004.1"/>
</dbReference>
<dbReference type="InterPro" id="IPR036388">
    <property type="entry name" value="WH-like_DNA-bd_sf"/>
</dbReference>
<evidence type="ECO:0000256" key="3">
    <source>
        <dbReference type="ARBA" id="ARBA00023125"/>
    </source>
</evidence>
<keyword evidence="2" id="KW-0805">Transcription regulation</keyword>
<proteinExistence type="inferred from homology"/>
<dbReference type="PANTHER" id="PTHR30419">
    <property type="entry name" value="HTH-TYPE TRANSCRIPTIONAL REGULATOR YBHD"/>
    <property type="match status" value="1"/>
</dbReference>
<dbReference type="GO" id="GO:0003700">
    <property type="term" value="F:DNA-binding transcription factor activity"/>
    <property type="evidence" value="ECO:0007669"/>
    <property type="project" value="InterPro"/>
</dbReference>
<evidence type="ECO:0000259" key="5">
    <source>
        <dbReference type="PROSITE" id="PS50931"/>
    </source>
</evidence>
<evidence type="ECO:0000313" key="6">
    <source>
        <dbReference type="EMBL" id="MBN7796186.1"/>
    </source>
</evidence>
<dbReference type="GO" id="GO:0003677">
    <property type="term" value="F:DNA binding"/>
    <property type="evidence" value="ECO:0007669"/>
    <property type="project" value="UniProtKB-KW"/>
</dbReference>
<keyword evidence="3" id="KW-0238">DNA-binding</keyword>
<gene>
    <name evidence="6" type="ORF">JYP50_06280</name>
</gene>
<dbReference type="Proteomes" id="UP000664303">
    <property type="component" value="Unassembled WGS sequence"/>
</dbReference>
<keyword evidence="7" id="KW-1185">Reference proteome</keyword>
<accession>A0A939IJD9</accession>
<dbReference type="InterPro" id="IPR005119">
    <property type="entry name" value="LysR_subst-bd"/>
</dbReference>
<dbReference type="Gene3D" id="1.10.10.10">
    <property type="entry name" value="Winged helix-like DNA-binding domain superfamily/Winged helix DNA-binding domain"/>
    <property type="match status" value="2"/>
</dbReference>
<protein>
    <submittedName>
        <fullName evidence="6">LysR family transcriptional regulator</fullName>
    </submittedName>
</protein>
<dbReference type="InterPro" id="IPR036390">
    <property type="entry name" value="WH_DNA-bd_sf"/>
</dbReference>
<organism evidence="6 7">
    <name type="scientific">Parahaliea mediterranea</name>
    <dbReference type="NCBI Taxonomy" id="651086"/>
    <lineage>
        <taxon>Bacteria</taxon>
        <taxon>Pseudomonadati</taxon>
        <taxon>Pseudomonadota</taxon>
        <taxon>Gammaproteobacteria</taxon>
        <taxon>Cellvibrionales</taxon>
        <taxon>Halieaceae</taxon>
        <taxon>Parahaliea</taxon>
    </lineage>
</organism>